<proteinExistence type="predicted"/>
<evidence type="ECO:0000313" key="1">
    <source>
        <dbReference type="EMBL" id="CAG6788333.1"/>
    </source>
</evidence>
<organism evidence="1">
    <name type="scientific">Cacopsylla melanoneura</name>
    <dbReference type="NCBI Taxonomy" id="428564"/>
    <lineage>
        <taxon>Eukaryota</taxon>
        <taxon>Metazoa</taxon>
        <taxon>Ecdysozoa</taxon>
        <taxon>Arthropoda</taxon>
        <taxon>Hexapoda</taxon>
        <taxon>Insecta</taxon>
        <taxon>Pterygota</taxon>
        <taxon>Neoptera</taxon>
        <taxon>Paraneoptera</taxon>
        <taxon>Hemiptera</taxon>
        <taxon>Sternorrhyncha</taxon>
        <taxon>Psylloidea</taxon>
        <taxon>Psyllidae</taxon>
        <taxon>Psyllinae</taxon>
        <taxon>Cacopsylla</taxon>
    </lineage>
</organism>
<dbReference type="EMBL" id="HBUF01659241">
    <property type="protein sequence ID" value="CAG6788332.1"/>
    <property type="molecule type" value="Transcribed_RNA"/>
</dbReference>
<sequence length="111" mass="12894">MFGTCDKFCHFVPYIHYEKVTRYYFTTCHVTNLDVYSQGSRESIRINIKPKTNYKTLFDERRIHCILLAEGLFHGAQICSVQLTYNILLYIMVRTMSSYGGIVHSDPVSAL</sequence>
<accession>A0A8D9BMY6</accession>
<protein>
    <submittedName>
        <fullName evidence="1">Uncharacterized protein</fullName>
    </submittedName>
</protein>
<dbReference type="EMBL" id="HBUF01659242">
    <property type="protein sequence ID" value="CAG6788333.1"/>
    <property type="molecule type" value="Transcribed_RNA"/>
</dbReference>
<dbReference type="AlphaFoldDB" id="A0A8D9BMY6"/>
<name>A0A8D9BMY6_9HEMI</name>
<reference evidence="1" key="1">
    <citation type="submission" date="2021-05" db="EMBL/GenBank/DDBJ databases">
        <authorList>
            <person name="Alioto T."/>
            <person name="Alioto T."/>
            <person name="Gomez Garrido J."/>
        </authorList>
    </citation>
    <scope>NUCLEOTIDE SEQUENCE</scope>
</reference>